<dbReference type="InterPro" id="IPR005835">
    <property type="entry name" value="NTP_transferase_dom"/>
</dbReference>
<evidence type="ECO:0000256" key="1">
    <source>
        <dbReference type="ARBA" id="ARBA00022679"/>
    </source>
</evidence>
<dbReference type="GO" id="GO:0016779">
    <property type="term" value="F:nucleotidyltransferase activity"/>
    <property type="evidence" value="ECO:0007669"/>
    <property type="project" value="UniProtKB-KW"/>
</dbReference>
<gene>
    <name evidence="4" type="ORF">CWE09_10540</name>
</gene>
<reference evidence="4 5" key="1">
    <citation type="journal article" date="2011" name="Front. Microbiol.">
        <title>Genomic signatures of strain selection and enhancement in Bacillus atrophaeus var. globigii, a historical biowarfare simulant.</title>
        <authorList>
            <person name="Gibbons H.S."/>
            <person name="Broomall S.M."/>
            <person name="McNew L.A."/>
            <person name="Daligault H."/>
            <person name="Chapman C."/>
            <person name="Bruce D."/>
            <person name="Karavis M."/>
            <person name="Krepps M."/>
            <person name="McGregor P.A."/>
            <person name="Hong C."/>
            <person name="Park K.H."/>
            <person name="Akmal A."/>
            <person name="Feldman A."/>
            <person name="Lin J.S."/>
            <person name="Chang W.E."/>
            <person name="Higgs B.W."/>
            <person name="Demirev P."/>
            <person name="Lindquist J."/>
            <person name="Liem A."/>
            <person name="Fochler E."/>
            <person name="Read T.D."/>
            <person name="Tapia R."/>
            <person name="Johnson S."/>
            <person name="Bishop-Lilly K.A."/>
            <person name="Detter C."/>
            <person name="Han C."/>
            <person name="Sozhamannan S."/>
            <person name="Rosenzweig C.N."/>
            <person name="Skowronski E.W."/>
        </authorList>
    </citation>
    <scope>NUCLEOTIDE SEQUENCE [LARGE SCALE GENOMIC DNA]</scope>
    <source>
        <strain evidence="4 5">MLST1</strain>
    </source>
</reference>
<organism evidence="4 5">
    <name type="scientific">Aliidiomarina minuta</name>
    <dbReference type="NCBI Taxonomy" id="880057"/>
    <lineage>
        <taxon>Bacteria</taxon>
        <taxon>Pseudomonadati</taxon>
        <taxon>Pseudomonadota</taxon>
        <taxon>Gammaproteobacteria</taxon>
        <taxon>Alteromonadales</taxon>
        <taxon>Idiomarinaceae</taxon>
        <taxon>Aliidiomarina</taxon>
    </lineage>
</organism>
<dbReference type="SUPFAM" id="SSF53448">
    <property type="entry name" value="Nucleotide-diphospho-sugar transferases"/>
    <property type="match status" value="1"/>
</dbReference>
<accession>A0A432W497</accession>
<feature type="domain" description="Nucleotidyl transferase" evidence="3">
    <location>
        <begin position="3"/>
        <end position="121"/>
    </location>
</feature>
<dbReference type="OrthoDB" id="9788272at2"/>
<sequence>MRAMILAAGRGQRMRPLTDNMPKPLLPVAGKPLIDYHLEKLARAGVKDVVINHAWQGASLHQHIGNGQAYGLNVAWSAEPEGGLETAGGIIKALPLLGDEPFWVINGDVWTDYAFSSLPTTLDDALGHLILVTNPQHNQNGDFQLAQDRVELPEAGPGYTFSGLSLLSPQLFAGYPVTKLALKPLFLAAIQQQQLQGSVYNGQWTDVGTPQRLEQLSAQLLAQRRQQEQ</sequence>
<keyword evidence="5" id="KW-1185">Reference proteome</keyword>
<evidence type="ECO:0000313" key="4">
    <source>
        <dbReference type="EMBL" id="RUO24306.1"/>
    </source>
</evidence>
<dbReference type="InterPro" id="IPR050065">
    <property type="entry name" value="GlmU-like"/>
</dbReference>
<dbReference type="PANTHER" id="PTHR43584:SF8">
    <property type="entry name" value="N-ACETYLMURAMATE ALPHA-1-PHOSPHATE URIDYLYLTRANSFERASE"/>
    <property type="match status" value="1"/>
</dbReference>
<dbReference type="EMBL" id="PIPL01000002">
    <property type="protein sequence ID" value="RUO24306.1"/>
    <property type="molecule type" value="Genomic_DNA"/>
</dbReference>
<dbReference type="CDD" id="cd06422">
    <property type="entry name" value="NTP_transferase_like_1"/>
    <property type="match status" value="1"/>
</dbReference>
<dbReference type="NCBIfam" id="NF045761">
    <property type="entry name" value="NAMPUrTaseMurU"/>
    <property type="match status" value="1"/>
</dbReference>
<protein>
    <submittedName>
        <fullName evidence="4">Mannose-1-phosphate guanylyltransferase</fullName>
    </submittedName>
</protein>
<dbReference type="AlphaFoldDB" id="A0A432W497"/>
<evidence type="ECO:0000259" key="3">
    <source>
        <dbReference type="Pfam" id="PF00483"/>
    </source>
</evidence>
<name>A0A432W497_9GAMM</name>
<dbReference type="InterPro" id="IPR029044">
    <property type="entry name" value="Nucleotide-diphossugar_trans"/>
</dbReference>
<dbReference type="RefSeq" id="WP_126804008.1">
    <property type="nucleotide sequence ID" value="NZ_PIPL01000002.1"/>
</dbReference>
<evidence type="ECO:0000313" key="5">
    <source>
        <dbReference type="Proteomes" id="UP000288293"/>
    </source>
</evidence>
<proteinExistence type="predicted"/>
<evidence type="ECO:0000256" key="2">
    <source>
        <dbReference type="ARBA" id="ARBA00022695"/>
    </source>
</evidence>
<dbReference type="InterPro" id="IPR054790">
    <property type="entry name" value="MurU"/>
</dbReference>
<dbReference type="Gene3D" id="3.90.550.10">
    <property type="entry name" value="Spore Coat Polysaccharide Biosynthesis Protein SpsA, Chain A"/>
    <property type="match status" value="1"/>
</dbReference>
<dbReference type="Proteomes" id="UP000288293">
    <property type="component" value="Unassembled WGS sequence"/>
</dbReference>
<comment type="caution">
    <text evidence="4">The sequence shown here is derived from an EMBL/GenBank/DDBJ whole genome shotgun (WGS) entry which is preliminary data.</text>
</comment>
<keyword evidence="2 4" id="KW-0548">Nucleotidyltransferase</keyword>
<keyword evidence="1 4" id="KW-0808">Transferase</keyword>
<dbReference type="Pfam" id="PF00483">
    <property type="entry name" value="NTP_transferase"/>
    <property type="match status" value="1"/>
</dbReference>
<dbReference type="PANTHER" id="PTHR43584">
    <property type="entry name" value="NUCLEOTIDYL TRANSFERASE"/>
    <property type="match status" value="1"/>
</dbReference>